<sequence length="361" mass="38099">MPTSSRRAKSPTKTTPSRKKTTATQKSTAAARKQPPKSKSKSTAAAAPSTTSKSAAAATLKIKQKDTTTTAAAAAQQQSSIDSPEDSATANNNNNHSGIDEVLSESDQLLRAAAEAQALGRLRNASTYLLLAHARLVGLGRRFDRSRIERSTTLAADNTNEGGDDSKLSAAGGIVAPLIQGGDQSNMSLPLAVGSTSNAATSDSNNNNNKNSEPSLFPHQTLHHMPDGVAYVEHLARAAMELHHKRTGRGMQHDTMVEKQNAANKAKQVEQEQIRLAARGLFATAKGFTGVSVGAGSENSRDAPPATRKRKATEAHLDSEEKNAMAKRKGGRGKKPPTLVMHTVMGKSSDVHDLMKGGLMN</sequence>
<feature type="compositionally biased region" description="Polar residues" evidence="1">
    <location>
        <begin position="79"/>
        <end position="97"/>
    </location>
</feature>
<feature type="region of interest" description="Disordered" evidence="1">
    <location>
        <begin position="190"/>
        <end position="216"/>
    </location>
</feature>
<evidence type="ECO:0000313" key="2">
    <source>
        <dbReference type="EMBL" id="KAK1747024.1"/>
    </source>
</evidence>
<evidence type="ECO:0000313" key="3">
    <source>
        <dbReference type="Proteomes" id="UP001224775"/>
    </source>
</evidence>
<feature type="compositionally biased region" description="Low complexity" evidence="1">
    <location>
        <begin position="195"/>
        <end position="212"/>
    </location>
</feature>
<protein>
    <submittedName>
        <fullName evidence="2">Uncharacterized protein</fullName>
    </submittedName>
</protein>
<proteinExistence type="predicted"/>
<organism evidence="2 3">
    <name type="scientific">Skeletonema marinoi</name>
    <dbReference type="NCBI Taxonomy" id="267567"/>
    <lineage>
        <taxon>Eukaryota</taxon>
        <taxon>Sar</taxon>
        <taxon>Stramenopiles</taxon>
        <taxon>Ochrophyta</taxon>
        <taxon>Bacillariophyta</taxon>
        <taxon>Coscinodiscophyceae</taxon>
        <taxon>Thalassiosirophycidae</taxon>
        <taxon>Thalassiosirales</taxon>
        <taxon>Skeletonemataceae</taxon>
        <taxon>Skeletonema</taxon>
        <taxon>Skeletonema marinoi-dohrnii complex</taxon>
    </lineage>
</organism>
<feature type="compositionally biased region" description="Low complexity" evidence="1">
    <location>
        <begin position="22"/>
        <end position="33"/>
    </location>
</feature>
<evidence type="ECO:0000256" key="1">
    <source>
        <dbReference type="SAM" id="MobiDB-lite"/>
    </source>
</evidence>
<feature type="region of interest" description="Disordered" evidence="1">
    <location>
        <begin position="1"/>
        <end position="99"/>
    </location>
</feature>
<dbReference type="Proteomes" id="UP001224775">
    <property type="component" value="Unassembled WGS sequence"/>
</dbReference>
<dbReference type="EMBL" id="JATAAI010000003">
    <property type="protein sequence ID" value="KAK1747024.1"/>
    <property type="molecule type" value="Genomic_DNA"/>
</dbReference>
<keyword evidence="3" id="KW-1185">Reference proteome</keyword>
<name>A0AAD8YI75_9STRA</name>
<feature type="region of interest" description="Disordered" evidence="1">
    <location>
        <begin position="292"/>
        <end position="339"/>
    </location>
</feature>
<feature type="compositionally biased region" description="Low complexity" evidence="1">
    <location>
        <begin position="41"/>
        <end position="78"/>
    </location>
</feature>
<accession>A0AAD8YI75</accession>
<comment type="caution">
    <text evidence="2">The sequence shown here is derived from an EMBL/GenBank/DDBJ whole genome shotgun (WGS) entry which is preliminary data.</text>
</comment>
<feature type="compositionally biased region" description="Basic residues" evidence="1">
    <location>
        <begin position="325"/>
        <end position="335"/>
    </location>
</feature>
<gene>
    <name evidence="2" type="ORF">QTG54_002368</name>
</gene>
<feature type="compositionally biased region" description="Basic and acidic residues" evidence="1">
    <location>
        <begin position="312"/>
        <end position="324"/>
    </location>
</feature>
<feature type="compositionally biased region" description="Basic residues" evidence="1">
    <location>
        <begin position="1"/>
        <end position="21"/>
    </location>
</feature>
<reference evidence="2" key="1">
    <citation type="submission" date="2023-06" db="EMBL/GenBank/DDBJ databases">
        <title>Survivors Of The Sea: Transcriptome response of Skeletonema marinoi to long-term dormancy.</title>
        <authorList>
            <person name="Pinder M.I.M."/>
            <person name="Kourtchenko O."/>
            <person name="Robertson E.K."/>
            <person name="Larsson T."/>
            <person name="Maumus F."/>
            <person name="Osuna-Cruz C.M."/>
            <person name="Vancaester E."/>
            <person name="Stenow R."/>
            <person name="Vandepoele K."/>
            <person name="Ploug H."/>
            <person name="Bruchert V."/>
            <person name="Godhe A."/>
            <person name="Topel M."/>
        </authorList>
    </citation>
    <scope>NUCLEOTIDE SEQUENCE</scope>
    <source>
        <strain evidence="2">R05AC</strain>
    </source>
</reference>
<dbReference type="AlphaFoldDB" id="A0AAD8YI75"/>